<feature type="compositionally biased region" description="Basic residues" evidence="6">
    <location>
        <begin position="240"/>
        <end position="257"/>
    </location>
</feature>
<evidence type="ECO:0000313" key="9">
    <source>
        <dbReference type="Proteomes" id="UP000663992"/>
    </source>
</evidence>
<feature type="coiled-coil region" evidence="5">
    <location>
        <begin position="152"/>
        <end position="179"/>
    </location>
</feature>
<name>A0ABS3CR61_9ALTE</name>
<organism evidence="8 9">
    <name type="scientific">Bowmanella yangjiangensis</name>
    <dbReference type="NCBI Taxonomy" id="2811230"/>
    <lineage>
        <taxon>Bacteria</taxon>
        <taxon>Pseudomonadati</taxon>
        <taxon>Pseudomonadota</taxon>
        <taxon>Gammaproteobacteria</taxon>
        <taxon>Alteromonadales</taxon>
        <taxon>Alteromonadaceae</taxon>
        <taxon>Bowmanella</taxon>
    </lineage>
</organism>
<evidence type="ECO:0000256" key="4">
    <source>
        <dbReference type="ARBA" id="ARBA00022764"/>
    </source>
</evidence>
<evidence type="ECO:0000256" key="6">
    <source>
        <dbReference type="SAM" id="MobiDB-lite"/>
    </source>
</evidence>
<evidence type="ECO:0000256" key="1">
    <source>
        <dbReference type="ARBA" id="ARBA00004418"/>
    </source>
</evidence>
<feature type="chain" id="PRO_5046782492" evidence="7">
    <location>
        <begin position="25"/>
        <end position="257"/>
    </location>
</feature>
<dbReference type="CDD" id="cd09916">
    <property type="entry name" value="CpxP_like"/>
    <property type="match status" value="1"/>
</dbReference>
<accession>A0ABS3CR61</accession>
<proteinExistence type="inferred from homology"/>
<comment type="caution">
    <text evidence="8">The sequence shown here is derived from an EMBL/GenBank/DDBJ whole genome shotgun (WGS) entry which is preliminary data.</text>
</comment>
<dbReference type="Proteomes" id="UP000663992">
    <property type="component" value="Unassembled WGS sequence"/>
</dbReference>
<protein>
    <submittedName>
        <fullName evidence="8">Spy/CpxP family protein refolding chaperone</fullName>
    </submittedName>
</protein>
<dbReference type="InterPro" id="IPR012899">
    <property type="entry name" value="LTXXQ"/>
</dbReference>
<evidence type="ECO:0000256" key="2">
    <source>
        <dbReference type="ARBA" id="ARBA00008441"/>
    </source>
</evidence>
<feature type="region of interest" description="Disordered" evidence="6">
    <location>
        <begin position="237"/>
        <end position="257"/>
    </location>
</feature>
<dbReference type="Gene3D" id="1.20.120.1490">
    <property type="match status" value="2"/>
</dbReference>
<dbReference type="InterPro" id="IPR052211">
    <property type="entry name" value="Cpx_auxiliary_protein"/>
</dbReference>
<feature type="signal peptide" evidence="7">
    <location>
        <begin position="1"/>
        <end position="24"/>
    </location>
</feature>
<dbReference type="RefSeq" id="WP_206593426.1">
    <property type="nucleotide sequence ID" value="NZ_JAFKCS010000005.1"/>
</dbReference>
<evidence type="ECO:0000313" key="8">
    <source>
        <dbReference type="EMBL" id="MBN7819607.1"/>
    </source>
</evidence>
<comment type="similarity">
    <text evidence="2">Belongs to the CpxP/Spy family.</text>
</comment>
<keyword evidence="4" id="KW-0574">Periplasm</keyword>
<comment type="subcellular location">
    <subcellularLocation>
        <location evidence="1">Periplasm</location>
    </subcellularLocation>
</comment>
<dbReference type="PANTHER" id="PTHR38102:SF1">
    <property type="entry name" value="PERIPLASMIC CHAPERONE SPY"/>
    <property type="match status" value="1"/>
</dbReference>
<keyword evidence="9" id="KW-1185">Reference proteome</keyword>
<dbReference type="PANTHER" id="PTHR38102">
    <property type="entry name" value="PERIPLASMIC CHAPERONE SPY"/>
    <property type="match status" value="1"/>
</dbReference>
<dbReference type="Pfam" id="PF07813">
    <property type="entry name" value="LTXXQ"/>
    <property type="match status" value="2"/>
</dbReference>
<dbReference type="EMBL" id="JAFKCS010000005">
    <property type="protein sequence ID" value="MBN7819607.1"/>
    <property type="molecule type" value="Genomic_DNA"/>
</dbReference>
<sequence>MRTFARKLLLPLAIGLSLGATVQAKEPPHGPMHKMFEELQLSEQQRQDIRTLFKQSREDRRVFREDGQILHEQKQALIEAPSWDEQAALALLSEAQAERRTAMWARAQMDQAVWNLLTEEQREVWADMQEERFDRPDRAPFSGRWLKKLGLSDEQQATLAELQAQAKANREQNHSLMQAFDGQELALIEKASLTEAAWQSLYEQYQPQFQTAALQRLKQRYDFYHLLTAEQQVKLEQFKQRHKAHKDRSHPRPHKPD</sequence>
<reference evidence="8 9" key="1">
    <citation type="submission" date="2021-03" db="EMBL/GenBank/DDBJ databases">
        <title>novel species isolated from a fishpond in China.</title>
        <authorList>
            <person name="Lu H."/>
            <person name="Cai Z."/>
        </authorList>
    </citation>
    <scope>NUCLEOTIDE SEQUENCE [LARGE SCALE GENOMIC DNA]</scope>
    <source>
        <strain evidence="8 9">Y57</strain>
    </source>
</reference>
<evidence type="ECO:0000256" key="3">
    <source>
        <dbReference type="ARBA" id="ARBA00022729"/>
    </source>
</evidence>
<evidence type="ECO:0000256" key="5">
    <source>
        <dbReference type="SAM" id="Coils"/>
    </source>
</evidence>
<keyword evidence="3 7" id="KW-0732">Signal</keyword>
<gene>
    <name evidence="8" type="ORF">J0A65_07005</name>
</gene>
<evidence type="ECO:0000256" key="7">
    <source>
        <dbReference type="SAM" id="SignalP"/>
    </source>
</evidence>
<keyword evidence="5" id="KW-0175">Coiled coil</keyword>